<dbReference type="GO" id="GO:0006906">
    <property type="term" value="P:vesicle fusion"/>
    <property type="evidence" value="ECO:0007669"/>
    <property type="project" value="TreeGrafter"/>
</dbReference>
<proteinExistence type="predicted"/>
<evidence type="ECO:0000259" key="9">
    <source>
        <dbReference type="PROSITE" id="PS50192"/>
    </source>
</evidence>
<dbReference type="GeneID" id="94291461"/>
<dbReference type="PANTHER" id="PTHR21230">
    <property type="entry name" value="VESICLE TRANSPORT V-SNARE PROTEIN VTI1-RELATED"/>
    <property type="match status" value="1"/>
</dbReference>
<evidence type="ECO:0000256" key="5">
    <source>
        <dbReference type="ARBA" id="ARBA00022989"/>
    </source>
</evidence>
<evidence type="ECO:0000256" key="7">
    <source>
        <dbReference type="SAM" id="MobiDB-lite"/>
    </source>
</evidence>
<keyword evidence="2" id="KW-0813">Transport</keyword>
<name>A0A836IMS0_9TRYP</name>
<keyword evidence="6 8" id="KW-0472">Membrane</keyword>
<dbReference type="GO" id="GO:0005794">
    <property type="term" value="C:Golgi apparatus"/>
    <property type="evidence" value="ECO:0007669"/>
    <property type="project" value="TreeGrafter"/>
</dbReference>
<dbReference type="GO" id="GO:0031902">
    <property type="term" value="C:late endosome membrane"/>
    <property type="evidence" value="ECO:0007669"/>
    <property type="project" value="TreeGrafter"/>
</dbReference>
<sequence>MTDAALYHDELLDLERQLEAITFDANAPLQETGAVIGGAVTGISSGEGGHVNAFAAHAAAVHKSKDVLRRLHRHLQQLQVEVRLLDGEERELYETRAREHASTIASLQARVQQGKTRFAQGTTHAAAGPSSSSSSSFQIHRSARDSGANFRAVQGGAGVRWAPSEGDCDAAERGSGPVIANRAEARQAATRINEIQHSTLHSLVHTEKLLNETESLGNGAATMLQAQTEQIRRTNAELDEIHSELGLASRELKGFMRRMARDRLIIVFSIAIVVCLIITLFLAILRRKWS</sequence>
<evidence type="ECO:0000313" key="11">
    <source>
        <dbReference type="Proteomes" id="UP000674318"/>
    </source>
</evidence>
<dbReference type="OrthoDB" id="19261at2759"/>
<dbReference type="GO" id="GO:0000149">
    <property type="term" value="F:SNARE binding"/>
    <property type="evidence" value="ECO:0007669"/>
    <property type="project" value="TreeGrafter"/>
</dbReference>
<reference evidence="10 11" key="1">
    <citation type="submission" date="2021-02" db="EMBL/GenBank/DDBJ databases">
        <title>Porcisia hertigi Genome sequencing and assembly.</title>
        <authorList>
            <person name="Almutairi H."/>
            <person name="Gatherer D."/>
        </authorList>
    </citation>
    <scope>NUCLEOTIDE SEQUENCE [LARGE SCALE GENOMIC DNA]</scope>
    <source>
        <strain evidence="10 11">C119</strain>
    </source>
</reference>
<protein>
    <recommendedName>
        <fullName evidence="9">t-SNARE coiled-coil homology domain-containing protein</fullName>
    </recommendedName>
</protein>
<keyword evidence="11" id="KW-1185">Reference proteome</keyword>
<dbReference type="GO" id="GO:0005484">
    <property type="term" value="F:SNAP receptor activity"/>
    <property type="evidence" value="ECO:0007669"/>
    <property type="project" value="TreeGrafter"/>
</dbReference>
<keyword evidence="5 8" id="KW-1133">Transmembrane helix</keyword>
<dbReference type="InterPro" id="IPR000727">
    <property type="entry name" value="T_SNARE_dom"/>
</dbReference>
<dbReference type="Gene3D" id="1.20.5.110">
    <property type="match status" value="1"/>
</dbReference>
<dbReference type="PROSITE" id="PS50192">
    <property type="entry name" value="T_SNARE"/>
    <property type="match status" value="1"/>
</dbReference>
<dbReference type="GO" id="GO:0012507">
    <property type="term" value="C:ER to Golgi transport vesicle membrane"/>
    <property type="evidence" value="ECO:0007669"/>
    <property type="project" value="TreeGrafter"/>
</dbReference>
<feature type="region of interest" description="Disordered" evidence="7">
    <location>
        <begin position="118"/>
        <end position="147"/>
    </location>
</feature>
<dbReference type="GO" id="GO:0031201">
    <property type="term" value="C:SNARE complex"/>
    <property type="evidence" value="ECO:0007669"/>
    <property type="project" value="TreeGrafter"/>
</dbReference>
<dbReference type="SUPFAM" id="SSF58038">
    <property type="entry name" value="SNARE fusion complex"/>
    <property type="match status" value="1"/>
</dbReference>
<dbReference type="PANTHER" id="PTHR21230:SF26">
    <property type="entry name" value="VESICLE TRANSPORT THROUGH INTERACTION WITH T-SNARES HOMOLOG 1A"/>
    <property type="match status" value="1"/>
</dbReference>
<evidence type="ECO:0000256" key="2">
    <source>
        <dbReference type="ARBA" id="ARBA00022448"/>
    </source>
</evidence>
<keyword evidence="3 8" id="KW-0812">Transmembrane</keyword>
<gene>
    <name evidence="10" type="ORF">JKF63_05425</name>
</gene>
<dbReference type="KEGG" id="phet:94291461"/>
<evidence type="ECO:0000256" key="3">
    <source>
        <dbReference type="ARBA" id="ARBA00022692"/>
    </source>
</evidence>
<evidence type="ECO:0000256" key="6">
    <source>
        <dbReference type="ARBA" id="ARBA00023136"/>
    </source>
</evidence>
<dbReference type="Proteomes" id="UP000674318">
    <property type="component" value="Chromosome 17"/>
</dbReference>
<organism evidence="10 11">
    <name type="scientific">Porcisia hertigi</name>
    <dbReference type="NCBI Taxonomy" id="2761500"/>
    <lineage>
        <taxon>Eukaryota</taxon>
        <taxon>Discoba</taxon>
        <taxon>Euglenozoa</taxon>
        <taxon>Kinetoplastea</taxon>
        <taxon>Metakinetoplastina</taxon>
        <taxon>Trypanosomatida</taxon>
        <taxon>Trypanosomatidae</taxon>
        <taxon>Leishmaniinae</taxon>
        <taxon>Porcisia</taxon>
    </lineage>
</organism>
<evidence type="ECO:0000256" key="8">
    <source>
        <dbReference type="SAM" id="Phobius"/>
    </source>
</evidence>
<dbReference type="GO" id="GO:0015031">
    <property type="term" value="P:protein transport"/>
    <property type="evidence" value="ECO:0007669"/>
    <property type="project" value="UniProtKB-KW"/>
</dbReference>
<dbReference type="GO" id="GO:0005789">
    <property type="term" value="C:endoplasmic reticulum membrane"/>
    <property type="evidence" value="ECO:0007669"/>
    <property type="project" value="TreeGrafter"/>
</dbReference>
<evidence type="ECO:0000256" key="4">
    <source>
        <dbReference type="ARBA" id="ARBA00022927"/>
    </source>
</evidence>
<feature type="transmembrane region" description="Helical" evidence="8">
    <location>
        <begin position="264"/>
        <end position="285"/>
    </location>
</feature>
<feature type="domain" description="T-SNARE coiled-coil homology" evidence="9">
    <location>
        <begin position="193"/>
        <end position="255"/>
    </location>
</feature>
<dbReference type="RefSeq" id="XP_067758059.1">
    <property type="nucleotide sequence ID" value="XM_067901384.1"/>
</dbReference>
<comment type="subcellular location">
    <subcellularLocation>
        <location evidence="1">Membrane</location>
        <topology evidence="1">Single-pass type IV membrane protein</topology>
    </subcellularLocation>
</comment>
<keyword evidence="4" id="KW-0653">Protein transport</keyword>
<dbReference type="EMBL" id="JAFJZO010000017">
    <property type="protein sequence ID" value="KAG5508170.1"/>
    <property type="molecule type" value="Genomic_DNA"/>
</dbReference>
<comment type="caution">
    <text evidence="10">The sequence shown here is derived from an EMBL/GenBank/DDBJ whole genome shotgun (WGS) entry which is preliminary data.</text>
</comment>
<dbReference type="AlphaFoldDB" id="A0A836IMS0"/>
<accession>A0A836IMS0</accession>
<evidence type="ECO:0000313" key="10">
    <source>
        <dbReference type="EMBL" id="KAG5508170.1"/>
    </source>
</evidence>
<evidence type="ECO:0000256" key="1">
    <source>
        <dbReference type="ARBA" id="ARBA00004211"/>
    </source>
</evidence>